<dbReference type="Gene3D" id="1.10.10.10">
    <property type="entry name" value="Winged helix-like DNA-binding domain superfamily/Winged helix DNA-binding domain"/>
    <property type="match status" value="1"/>
</dbReference>
<dbReference type="SUPFAM" id="SSF48008">
    <property type="entry name" value="GntR ligand-binding domain-like"/>
    <property type="match status" value="1"/>
</dbReference>
<dbReference type="PROSITE" id="PS50949">
    <property type="entry name" value="HTH_GNTR"/>
    <property type="match status" value="1"/>
</dbReference>
<dbReference type="SMART" id="SM00895">
    <property type="entry name" value="FCD"/>
    <property type="match status" value="1"/>
</dbReference>
<evidence type="ECO:0000256" key="3">
    <source>
        <dbReference type="ARBA" id="ARBA00023163"/>
    </source>
</evidence>
<dbReference type="Gene3D" id="1.20.120.530">
    <property type="entry name" value="GntR ligand-binding domain-like"/>
    <property type="match status" value="1"/>
</dbReference>
<dbReference type="InterPro" id="IPR011711">
    <property type="entry name" value="GntR_C"/>
</dbReference>
<evidence type="ECO:0000259" key="4">
    <source>
        <dbReference type="PROSITE" id="PS50949"/>
    </source>
</evidence>
<dbReference type="GO" id="GO:0003700">
    <property type="term" value="F:DNA-binding transcription factor activity"/>
    <property type="evidence" value="ECO:0007669"/>
    <property type="project" value="InterPro"/>
</dbReference>
<reference evidence="5 6" key="1">
    <citation type="submission" date="2019-02" db="EMBL/GenBank/DDBJ databases">
        <title>Genomic Encyclopedia of Type Strains, Phase IV (KMG-IV): sequencing the most valuable type-strain genomes for metagenomic binning, comparative biology and taxonomic classification.</title>
        <authorList>
            <person name="Goeker M."/>
        </authorList>
    </citation>
    <scope>NUCLEOTIDE SEQUENCE [LARGE SCALE GENOMIC DNA]</scope>
    <source>
        <strain evidence="5 6">DSM 45622</strain>
    </source>
</reference>
<dbReference type="SUPFAM" id="SSF46785">
    <property type="entry name" value="Winged helix' DNA-binding domain"/>
    <property type="match status" value="1"/>
</dbReference>
<gene>
    <name evidence="5" type="ORF">EV189_0943</name>
</gene>
<protein>
    <submittedName>
        <fullName evidence="5">DNA-binding GntR family transcriptional regulator</fullName>
    </submittedName>
</protein>
<dbReference type="Pfam" id="PF00392">
    <property type="entry name" value="GntR"/>
    <property type="match status" value="1"/>
</dbReference>
<dbReference type="InterPro" id="IPR008920">
    <property type="entry name" value="TF_FadR/GntR_C"/>
</dbReference>
<comment type="caution">
    <text evidence="5">The sequence shown here is derived from an EMBL/GenBank/DDBJ whole genome shotgun (WGS) entry which is preliminary data.</text>
</comment>
<dbReference type="CDD" id="cd07377">
    <property type="entry name" value="WHTH_GntR"/>
    <property type="match status" value="1"/>
</dbReference>
<dbReference type="InterPro" id="IPR036388">
    <property type="entry name" value="WH-like_DNA-bd_sf"/>
</dbReference>
<dbReference type="InterPro" id="IPR036390">
    <property type="entry name" value="WH_DNA-bd_sf"/>
</dbReference>
<dbReference type="PANTHER" id="PTHR43537:SF24">
    <property type="entry name" value="GLUCONATE OPERON TRANSCRIPTIONAL REPRESSOR"/>
    <property type="match status" value="1"/>
</dbReference>
<dbReference type="GO" id="GO:0003677">
    <property type="term" value="F:DNA binding"/>
    <property type="evidence" value="ECO:0007669"/>
    <property type="project" value="UniProtKB-KW"/>
</dbReference>
<dbReference type="RefSeq" id="WP_165400128.1">
    <property type="nucleotide sequence ID" value="NZ_SGXD01000001.1"/>
</dbReference>
<name>A0A4Q7NWK2_9ACTN</name>
<keyword evidence="3" id="KW-0804">Transcription</keyword>
<dbReference type="PANTHER" id="PTHR43537">
    <property type="entry name" value="TRANSCRIPTIONAL REGULATOR, GNTR FAMILY"/>
    <property type="match status" value="1"/>
</dbReference>
<evidence type="ECO:0000313" key="6">
    <source>
        <dbReference type="Proteomes" id="UP000293638"/>
    </source>
</evidence>
<proteinExistence type="predicted"/>
<keyword evidence="6" id="KW-1185">Reference proteome</keyword>
<keyword evidence="2 5" id="KW-0238">DNA-binding</keyword>
<evidence type="ECO:0000313" key="5">
    <source>
        <dbReference type="EMBL" id="RZS91696.1"/>
    </source>
</evidence>
<evidence type="ECO:0000256" key="1">
    <source>
        <dbReference type="ARBA" id="ARBA00023015"/>
    </source>
</evidence>
<accession>A0A4Q7NWK2</accession>
<feature type="domain" description="HTH gntR-type" evidence="4">
    <location>
        <begin position="9"/>
        <end position="76"/>
    </location>
</feature>
<dbReference type="EMBL" id="SGXD01000001">
    <property type="protein sequence ID" value="RZS91696.1"/>
    <property type="molecule type" value="Genomic_DNA"/>
</dbReference>
<evidence type="ECO:0000256" key="2">
    <source>
        <dbReference type="ARBA" id="ARBA00023125"/>
    </source>
</evidence>
<organism evidence="5 6">
    <name type="scientific">Motilibacter rhizosphaerae</name>
    <dbReference type="NCBI Taxonomy" id="598652"/>
    <lineage>
        <taxon>Bacteria</taxon>
        <taxon>Bacillati</taxon>
        <taxon>Actinomycetota</taxon>
        <taxon>Actinomycetes</taxon>
        <taxon>Motilibacterales</taxon>
        <taxon>Motilibacteraceae</taxon>
        <taxon>Motilibacter</taxon>
    </lineage>
</organism>
<dbReference type="Pfam" id="PF07729">
    <property type="entry name" value="FCD"/>
    <property type="match status" value="1"/>
</dbReference>
<dbReference type="SMART" id="SM00345">
    <property type="entry name" value="HTH_GNTR"/>
    <property type="match status" value="1"/>
</dbReference>
<dbReference type="InterPro" id="IPR000524">
    <property type="entry name" value="Tscrpt_reg_HTH_GntR"/>
</dbReference>
<dbReference type="AlphaFoldDB" id="A0A4Q7NWK2"/>
<keyword evidence="1" id="KW-0805">Transcription regulation</keyword>
<sequence>MAPANVDATPLRDVIAEQVRDRIISGDLLPGHRLREEDLAGEYNASRLPVREALARLVSEGFVEVTKFRGASVAVPSVSAGLELVRVRQSLEGLAAELAADRRGGEGAHEISEVLRRGQEAVRRRRFDDLPPLVESFHGLLAAASGNRELELLLEQVRVKMRWVFRSNLPERAADCWAEHAEILSAVLAGFPGLARELMERHVGADAAAYVALPRDAEG</sequence>
<dbReference type="Proteomes" id="UP000293638">
    <property type="component" value="Unassembled WGS sequence"/>
</dbReference>